<dbReference type="Ensembl" id="ENSMUNT00000019851.2">
    <property type="protein sequence ID" value="ENSMUNP00000017263.2"/>
    <property type="gene ID" value="ENSMUNG00000013256.2"/>
</dbReference>
<gene>
    <name evidence="5" type="primary">LOC115947423</name>
</gene>
<comment type="subcellular location">
    <subcellularLocation>
        <location evidence="1">Nucleus inner membrane</location>
    </subcellularLocation>
</comment>
<dbReference type="GO" id="GO:0034993">
    <property type="term" value="C:meiotic nuclear membrane microtubule tethering complex"/>
    <property type="evidence" value="ECO:0007669"/>
    <property type="project" value="TreeGrafter"/>
</dbReference>
<dbReference type="Proteomes" id="UP000694405">
    <property type="component" value="Chromosome Z"/>
</dbReference>
<protein>
    <submittedName>
        <fullName evidence="5">Uncharacterized protein</fullName>
    </submittedName>
</protein>
<keyword evidence="4" id="KW-0472">Membrane</keyword>
<dbReference type="PROSITE" id="PS51469">
    <property type="entry name" value="SUN"/>
    <property type="match status" value="1"/>
</dbReference>
<sequence>MILCLIFLAAVAGAYFGTFLPIWMVLPQEVSEVMPDKPVNELTSLRNSFSMLGKQAEGVQELRTAVTSLVADLRSVEKELQDLRMAMSAMPLEESIQMSAWILKSKGTVIDLQRSPRSYMWPCSVFRFACDSNHLDTFVQMDISPGYCWPFQAPQSQVDIRLPTQVQPTAITVQHPLKVSSGLGGISSALRDFTVSGMDGEEETLLGTFTYDIAEQPIQTFPLQNELSRAFQFIRLAIRSNWGESSNTCIYRVKVHGKVVEMNAAGRGQGDLLLQKQKEGKASKPRSMAGF</sequence>
<dbReference type="GO" id="GO:0043495">
    <property type="term" value="F:protein-membrane adaptor activity"/>
    <property type="evidence" value="ECO:0007669"/>
    <property type="project" value="TreeGrafter"/>
</dbReference>
<dbReference type="Pfam" id="PF07738">
    <property type="entry name" value="Sad1_UNC"/>
    <property type="match status" value="1"/>
</dbReference>
<evidence type="ECO:0000313" key="6">
    <source>
        <dbReference type="Proteomes" id="UP000694405"/>
    </source>
</evidence>
<reference evidence="5" key="2">
    <citation type="submission" date="2025-08" db="UniProtKB">
        <authorList>
            <consortium name="Ensembl"/>
        </authorList>
    </citation>
    <scope>IDENTIFICATION</scope>
</reference>
<reference evidence="5" key="1">
    <citation type="submission" date="2020-03" db="EMBL/GenBank/DDBJ databases">
        <title>Melopsittacus undulatus (budgerigar) genome, bMelUnd1, maternal haplotype with Z.</title>
        <authorList>
            <person name="Gedman G."/>
            <person name="Mountcastle J."/>
            <person name="Haase B."/>
            <person name="Formenti G."/>
            <person name="Wright T."/>
            <person name="Apodaca J."/>
            <person name="Pelan S."/>
            <person name="Chow W."/>
            <person name="Rhie A."/>
            <person name="Howe K."/>
            <person name="Fedrigo O."/>
            <person name="Jarvis E.D."/>
        </authorList>
    </citation>
    <scope>NUCLEOTIDE SEQUENCE [LARGE SCALE GENOMIC DNA]</scope>
</reference>
<name>A0A8C6JSU0_MELUD</name>
<accession>A0A8C6JSU0</accession>
<keyword evidence="3" id="KW-1133">Transmembrane helix</keyword>
<evidence type="ECO:0000256" key="3">
    <source>
        <dbReference type="ARBA" id="ARBA00022989"/>
    </source>
</evidence>
<dbReference type="PANTHER" id="PTHR12911">
    <property type="entry name" value="SAD1/UNC-84-LIKE PROTEIN-RELATED"/>
    <property type="match status" value="1"/>
</dbReference>
<evidence type="ECO:0000256" key="2">
    <source>
        <dbReference type="ARBA" id="ARBA00022692"/>
    </source>
</evidence>
<evidence type="ECO:0000256" key="1">
    <source>
        <dbReference type="ARBA" id="ARBA00004540"/>
    </source>
</evidence>
<dbReference type="AlphaFoldDB" id="A0A8C6JSU0"/>
<evidence type="ECO:0000256" key="4">
    <source>
        <dbReference type="ARBA" id="ARBA00023136"/>
    </source>
</evidence>
<dbReference type="GO" id="GO:0005637">
    <property type="term" value="C:nuclear inner membrane"/>
    <property type="evidence" value="ECO:0007669"/>
    <property type="project" value="UniProtKB-SubCell"/>
</dbReference>
<reference evidence="5" key="3">
    <citation type="submission" date="2025-09" db="UniProtKB">
        <authorList>
            <consortium name="Ensembl"/>
        </authorList>
    </citation>
    <scope>IDENTIFICATION</scope>
</reference>
<keyword evidence="6" id="KW-1185">Reference proteome</keyword>
<proteinExistence type="predicted"/>
<organism evidence="5 6">
    <name type="scientific">Melopsittacus undulatus</name>
    <name type="common">Budgerigar</name>
    <name type="synonym">Psittacus undulatus</name>
    <dbReference type="NCBI Taxonomy" id="13146"/>
    <lineage>
        <taxon>Eukaryota</taxon>
        <taxon>Metazoa</taxon>
        <taxon>Chordata</taxon>
        <taxon>Craniata</taxon>
        <taxon>Vertebrata</taxon>
        <taxon>Euteleostomi</taxon>
        <taxon>Archelosauria</taxon>
        <taxon>Archosauria</taxon>
        <taxon>Dinosauria</taxon>
        <taxon>Saurischia</taxon>
        <taxon>Theropoda</taxon>
        <taxon>Coelurosauria</taxon>
        <taxon>Aves</taxon>
        <taxon>Neognathae</taxon>
        <taxon>Neoaves</taxon>
        <taxon>Telluraves</taxon>
        <taxon>Australaves</taxon>
        <taxon>Psittaciformes</taxon>
        <taxon>Psittaculidae</taxon>
        <taxon>Melopsittacus</taxon>
    </lineage>
</organism>
<dbReference type="PANTHER" id="PTHR12911:SF24">
    <property type="entry name" value="SUN DOMAIN-CONTAINING PROTEIN 3"/>
    <property type="match status" value="1"/>
</dbReference>
<evidence type="ECO:0000313" key="5">
    <source>
        <dbReference type="Ensembl" id="ENSMUNP00000017263.2"/>
    </source>
</evidence>
<dbReference type="InterPro" id="IPR045119">
    <property type="entry name" value="SUN1-5"/>
</dbReference>
<keyword evidence="2" id="KW-0812">Transmembrane</keyword>
<dbReference type="InterPro" id="IPR012919">
    <property type="entry name" value="SUN_dom"/>
</dbReference>
<dbReference type="Gene3D" id="2.60.120.260">
    <property type="entry name" value="Galactose-binding domain-like"/>
    <property type="match status" value="1"/>
</dbReference>
<accession>A0A8V5HBK0</accession>